<evidence type="ECO:0000313" key="1">
    <source>
        <dbReference type="EMBL" id="KAI3781456.1"/>
    </source>
</evidence>
<organism evidence="1 2">
    <name type="scientific">Cichorium intybus</name>
    <name type="common">Chicory</name>
    <dbReference type="NCBI Taxonomy" id="13427"/>
    <lineage>
        <taxon>Eukaryota</taxon>
        <taxon>Viridiplantae</taxon>
        <taxon>Streptophyta</taxon>
        <taxon>Embryophyta</taxon>
        <taxon>Tracheophyta</taxon>
        <taxon>Spermatophyta</taxon>
        <taxon>Magnoliopsida</taxon>
        <taxon>eudicotyledons</taxon>
        <taxon>Gunneridae</taxon>
        <taxon>Pentapetalae</taxon>
        <taxon>asterids</taxon>
        <taxon>campanulids</taxon>
        <taxon>Asterales</taxon>
        <taxon>Asteraceae</taxon>
        <taxon>Cichorioideae</taxon>
        <taxon>Cichorieae</taxon>
        <taxon>Cichoriinae</taxon>
        <taxon>Cichorium</taxon>
    </lineage>
</organism>
<proteinExistence type="predicted"/>
<protein>
    <submittedName>
        <fullName evidence="1">Uncharacterized protein</fullName>
    </submittedName>
</protein>
<sequence>MSRLPAIVSSEGYVPGVNEPEQMICQYLHMTSSMGCSWLGCNVSAFSLPLLMLQLSIIFIVSHTTFFLLKPLRQSILSCQLIGCIVFIWFVRLDNHLLNELFPESGKLVLDTVANFGFMLHVFVIGVQIDTNILKSVQRHIVLIGFMSFILPYAVCVLCIVPLPNLIELDEFSFRTLPFVAALTSMTTFAAVTTTLSDLNLLNSDLGRLSCSTALVTDSCSYITTLALTTIGVALERSEWRPLNNILYIVCFLLSICFLLRPFVLWMAKRIPEGQQIKESQFVVVLIAVLLCGFLSECLGQNASFGGFTMGMCVPDGPPFGSALVNRVDWMATSILVPAKFAICAFKVNLRSLGGDHVLASAITEVVITIAYLVKFTSNFLLAMYFNVSSQDAFHFAMIMCTKGIIDVSAFSLIRSNEVVTEQGYSLLILNMLLVTGSTRFLLWHFYDPSTRYQSYKRTCILDNEPEDFLRMVVCIHNEDNVPSIINLLQASNPSRNQRIEVITMDLLQLEGRASAILIPSSEVKKIPSAQNRVFQVGNAFNYFMQRNYNSVVVEHFVAMAPYDSMHEDIFTIAINKCANIIIVPFHKRWGIDGSIDATFPGIRSVNLKIMEKTPCSIGILLDRGQIGGPTSVLTRRTEVFHITLLFLGGEDDREALAYSWRMAQHPYVSLLVVLLRPAYADHTPDMYEKKLDSEMVDRFRMECKGRDIFIQQEVAEDSIQTAHLLRAMEEGCDLFIVGREHPPSVSRLTCGLLEWSQCPELGRIGDLLATSTFHFSVLVVQKQPLVRIDYVDEHIAFVK</sequence>
<evidence type="ECO:0000313" key="2">
    <source>
        <dbReference type="Proteomes" id="UP001055811"/>
    </source>
</evidence>
<reference evidence="1 2" key="2">
    <citation type="journal article" date="2022" name="Mol. Ecol. Resour.">
        <title>The genomes of chicory, endive, great burdock and yacon provide insights into Asteraceae paleo-polyploidization history and plant inulin production.</title>
        <authorList>
            <person name="Fan W."/>
            <person name="Wang S."/>
            <person name="Wang H."/>
            <person name="Wang A."/>
            <person name="Jiang F."/>
            <person name="Liu H."/>
            <person name="Zhao H."/>
            <person name="Xu D."/>
            <person name="Zhang Y."/>
        </authorList>
    </citation>
    <scope>NUCLEOTIDE SEQUENCE [LARGE SCALE GENOMIC DNA]</scope>
    <source>
        <strain evidence="2">cv. Punajuju</strain>
        <tissue evidence="1">Leaves</tissue>
    </source>
</reference>
<keyword evidence="2" id="KW-1185">Reference proteome</keyword>
<accession>A0ACB9GEE8</accession>
<dbReference type="EMBL" id="CM042010">
    <property type="protein sequence ID" value="KAI3781456.1"/>
    <property type="molecule type" value="Genomic_DNA"/>
</dbReference>
<dbReference type="Proteomes" id="UP001055811">
    <property type="component" value="Linkage Group LG02"/>
</dbReference>
<name>A0ACB9GEE8_CICIN</name>
<comment type="caution">
    <text evidence="1">The sequence shown here is derived from an EMBL/GenBank/DDBJ whole genome shotgun (WGS) entry which is preliminary data.</text>
</comment>
<gene>
    <name evidence="1" type="ORF">L2E82_11471</name>
</gene>
<reference evidence="2" key="1">
    <citation type="journal article" date="2022" name="Mol. Ecol. Resour.">
        <title>The genomes of chicory, endive, great burdock and yacon provide insights into Asteraceae palaeo-polyploidization history and plant inulin production.</title>
        <authorList>
            <person name="Fan W."/>
            <person name="Wang S."/>
            <person name="Wang H."/>
            <person name="Wang A."/>
            <person name="Jiang F."/>
            <person name="Liu H."/>
            <person name="Zhao H."/>
            <person name="Xu D."/>
            <person name="Zhang Y."/>
        </authorList>
    </citation>
    <scope>NUCLEOTIDE SEQUENCE [LARGE SCALE GENOMIC DNA]</scope>
    <source>
        <strain evidence="2">cv. Punajuju</strain>
    </source>
</reference>